<dbReference type="PRINTS" id="PR00092">
    <property type="entry name" value="TYROSINASE"/>
</dbReference>
<keyword evidence="3" id="KW-0732">Signal</keyword>
<dbReference type="Pfam" id="PF00264">
    <property type="entry name" value="Tyrosinase"/>
    <property type="match status" value="1"/>
</dbReference>
<evidence type="ECO:0000256" key="3">
    <source>
        <dbReference type="SAM" id="SignalP"/>
    </source>
</evidence>
<proteinExistence type="predicted"/>
<sequence length="332" mass="36464">MALTTSIITVLLATTCLAGSNIPQKRQFPSGCTSPAQRRSWSSLSSDEKLAYINADKCLMNTPAQHGIPGAVSVWDEIQYAHIRNMNWIHGVGQFLLWHRYYVTVYERLMQQHCGWTGGVPYWRISTDADNILASPIWDTTTGLGGNGAFGNGCITDGPFVNTTLHFREDATVGEPYCITRNINIETYKGSAQGEIDSCMQSQDFAQAHACYENTVHASAHQGTGGVMADALTAPGDPIFFLHHTNLDRLFWEWQQTNPAHLTDISGSNTPSDDFNRGNNWAPPGPEFTQFSGDNGPMTTMGHVLWMIGILPNVTIGDVMDLRGATICAEYV</sequence>
<dbReference type="STRING" id="1047168.A0A0F4GT00"/>
<dbReference type="AlphaFoldDB" id="A0A0F4GT00"/>
<keyword evidence="1" id="KW-0479">Metal-binding</keyword>
<dbReference type="InterPro" id="IPR002227">
    <property type="entry name" value="Tyrosinase_Cu-bd"/>
</dbReference>
<keyword evidence="7" id="KW-1185">Reference proteome</keyword>
<reference evidence="6 7" key="1">
    <citation type="submission" date="2015-03" db="EMBL/GenBank/DDBJ databases">
        <title>RNA-seq based gene annotation and comparative genomics of four Zymoseptoria species reveal species-specific pathogenicity related genes and transposable element activity.</title>
        <authorList>
            <person name="Grandaubert J."/>
            <person name="Bhattacharyya A."/>
            <person name="Stukenbrock E.H."/>
        </authorList>
    </citation>
    <scope>NUCLEOTIDE SEQUENCE [LARGE SCALE GENOMIC DNA]</scope>
    <source>
        <strain evidence="6 7">Zb18110</strain>
    </source>
</reference>
<feature type="domain" description="Tyrosinase copper-binding" evidence="5">
    <location>
        <begin position="237"/>
        <end position="248"/>
    </location>
</feature>
<dbReference type="GO" id="GO:0046872">
    <property type="term" value="F:metal ion binding"/>
    <property type="evidence" value="ECO:0007669"/>
    <property type="project" value="UniProtKB-KW"/>
</dbReference>
<evidence type="ECO:0000313" key="7">
    <source>
        <dbReference type="Proteomes" id="UP000033647"/>
    </source>
</evidence>
<dbReference type="Proteomes" id="UP000033647">
    <property type="component" value="Unassembled WGS sequence"/>
</dbReference>
<dbReference type="InterPro" id="IPR008922">
    <property type="entry name" value="Di-copper_centre_dom_sf"/>
</dbReference>
<name>A0A0F4GT00_9PEZI</name>
<comment type="caution">
    <text evidence="6">The sequence shown here is derived from an EMBL/GenBank/DDBJ whole genome shotgun (WGS) entry which is preliminary data.</text>
</comment>
<feature type="chain" id="PRO_5002469169" evidence="3">
    <location>
        <begin position="19"/>
        <end position="332"/>
    </location>
</feature>
<dbReference type="OrthoDB" id="6132182at2759"/>
<evidence type="ECO:0000256" key="1">
    <source>
        <dbReference type="ARBA" id="ARBA00022723"/>
    </source>
</evidence>
<dbReference type="InterPro" id="IPR050316">
    <property type="entry name" value="Tyrosinase/Hemocyanin"/>
</dbReference>
<protein>
    <submittedName>
        <fullName evidence="6">Amino acid transporter like protein</fullName>
    </submittedName>
</protein>
<dbReference type="PANTHER" id="PTHR11474:SF126">
    <property type="entry name" value="TYROSINASE-LIKE PROTEIN TYR-1-RELATED"/>
    <property type="match status" value="1"/>
</dbReference>
<feature type="signal peptide" evidence="3">
    <location>
        <begin position="1"/>
        <end position="18"/>
    </location>
</feature>
<evidence type="ECO:0000259" key="5">
    <source>
        <dbReference type="PROSITE" id="PS00498"/>
    </source>
</evidence>
<accession>A0A0F4GT00</accession>
<dbReference type="PANTHER" id="PTHR11474">
    <property type="entry name" value="TYROSINASE FAMILY MEMBER"/>
    <property type="match status" value="1"/>
</dbReference>
<dbReference type="PROSITE" id="PS00497">
    <property type="entry name" value="TYROSINASE_1"/>
    <property type="match status" value="1"/>
</dbReference>
<keyword evidence="2" id="KW-0186">Copper</keyword>
<evidence type="ECO:0000313" key="6">
    <source>
        <dbReference type="EMBL" id="KJY00555.1"/>
    </source>
</evidence>
<gene>
    <name evidence="6" type="ORF">TI39_contig323g00055</name>
</gene>
<dbReference type="PROSITE" id="PS00498">
    <property type="entry name" value="TYROSINASE_2"/>
    <property type="match status" value="1"/>
</dbReference>
<dbReference type="SUPFAM" id="SSF48056">
    <property type="entry name" value="Di-copper centre-containing domain"/>
    <property type="match status" value="1"/>
</dbReference>
<feature type="domain" description="Tyrosinase copper-binding" evidence="4">
    <location>
        <begin position="90"/>
        <end position="107"/>
    </location>
</feature>
<evidence type="ECO:0000259" key="4">
    <source>
        <dbReference type="PROSITE" id="PS00497"/>
    </source>
</evidence>
<dbReference type="EMBL" id="LAFY01000315">
    <property type="protein sequence ID" value="KJY00555.1"/>
    <property type="molecule type" value="Genomic_DNA"/>
</dbReference>
<evidence type="ECO:0000256" key="2">
    <source>
        <dbReference type="ARBA" id="ARBA00023008"/>
    </source>
</evidence>
<organism evidence="6 7">
    <name type="scientific">Zymoseptoria brevis</name>
    <dbReference type="NCBI Taxonomy" id="1047168"/>
    <lineage>
        <taxon>Eukaryota</taxon>
        <taxon>Fungi</taxon>
        <taxon>Dikarya</taxon>
        <taxon>Ascomycota</taxon>
        <taxon>Pezizomycotina</taxon>
        <taxon>Dothideomycetes</taxon>
        <taxon>Dothideomycetidae</taxon>
        <taxon>Mycosphaerellales</taxon>
        <taxon>Mycosphaerellaceae</taxon>
        <taxon>Zymoseptoria</taxon>
    </lineage>
</organism>
<dbReference type="GO" id="GO:0016491">
    <property type="term" value="F:oxidoreductase activity"/>
    <property type="evidence" value="ECO:0007669"/>
    <property type="project" value="InterPro"/>
</dbReference>
<dbReference type="Gene3D" id="1.10.1280.10">
    <property type="entry name" value="Di-copper center containing domain from catechol oxidase"/>
    <property type="match status" value="1"/>
</dbReference>